<sequence length="129" mass="14153">MVDKWLTRSLPATMYGALPAFARHPKYYPRNVHYAVDPTPVTAAIARNRRQYCLNAAPATPNITIMTVGASPIKWLPGSLFWAAAGFYGQALDFIGKRPCMGKADAGNSEKHHDITTRSDACHAHTEPT</sequence>
<evidence type="ECO:0000256" key="1">
    <source>
        <dbReference type="SAM" id="MobiDB-lite"/>
    </source>
</evidence>
<dbReference type="AlphaFoldDB" id="E6Q2T7"/>
<evidence type="ECO:0000313" key="2">
    <source>
        <dbReference type="EMBL" id="CBI01497.1"/>
    </source>
</evidence>
<comment type="caution">
    <text evidence="2">The sequence shown here is derived from an EMBL/GenBank/DDBJ whole genome shotgun (WGS) entry which is preliminary data.</text>
</comment>
<feature type="compositionally biased region" description="Basic and acidic residues" evidence="1">
    <location>
        <begin position="108"/>
        <end position="129"/>
    </location>
</feature>
<protein>
    <submittedName>
        <fullName evidence="2">Uncharacterized protein</fullName>
    </submittedName>
</protein>
<gene>
    <name evidence="2" type="ORF">CARN4_1818</name>
</gene>
<organism evidence="2">
    <name type="scientific">mine drainage metagenome</name>
    <dbReference type="NCBI Taxonomy" id="410659"/>
    <lineage>
        <taxon>unclassified sequences</taxon>
        <taxon>metagenomes</taxon>
        <taxon>ecological metagenomes</taxon>
    </lineage>
</organism>
<dbReference type="EMBL" id="CABO01000019">
    <property type="protein sequence ID" value="CBI01497.1"/>
    <property type="molecule type" value="Genomic_DNA"/>
</dbReference>
<feature type="region of interest" description="Disordered" evidence="1">
    <location>
        <begin position="105"/>
        <end position="129"/>
    </location>
</feature>
<accession>E6Q2T7</accession>
<reference evidence="2" key="1">
    <citation type="submission" date="2009-10" db="EMBL/GenBank/DDBJ databases">
        <title>Diversity of trophic interactions inside an arsenic-rich microbial ecosystem.</title>
        <authorList>
            <person name="Bertin P.N."/>
            <person name="Heinrich-Salmeron A."/>
            <person name="Pelletier E."/>
            <person name="Goulhen-Chollet F."/>
            <person name="Arsene-Ploetze F."/>
            <person name="Gallien S."/>
            <person name="Calteau A."/>
            <person name="Vallenet D."/>
            <person name="Casiot C."/>
            <person name="Chane-Woon-Ming B."/>
            <person name="Giloteaux L."/>
            <person name="Barakat M."/>
            <person name="Bonnefoy V."/>
            <person name="Bruneel O."/>
            <person name="Chandler M."/>
            <person name="Cleiss J."/>
            <person name="Duran R."/>
            <person name="Elbaz-Poulichet F."/>
            <person name="Fonknechten N."/>
            <person name="Lauga B."/>
            <person name="Mornico D."/>
            <person name="Ortet P."/>
            <person name="Schaeffer C."/>
            <person name="Siguier P."/>
            <person name="Alexander Thil Smith A."/>
            <person name="Van Dorsselaer A."/>
            <person name="Weissenbach J."/>
            <person name="Medigue C."/>
            <person name="Le Paslier D."/>
        </authorList>
    </citation>
    <scope>NUCLEOTIDE SEQUENCE</scope>
</reference>
<name>E6Q2T7_9ZZZZ</name>
<proteinExistence type="predicted"/>